<comment type="caution">
    <text evidence="1">The sequence shown here is derived from an EMBL/GenBank/DDBJ whole genome shotgun (WGS) entry which is preliminary data.</text>
</comment>
<reference evidence="1 2" key="1">
    <citation type="journal article" date="2011" name="J. Bacteriol.">
        <title>Genome sequence of 'Pedosphaera parvula' Ellin514, an aerobic Verrucomicrobial isolate from pasture soil.</title>
        <authorList>
            <person name="Kant R."/>
            <person name="van Passel M.W."/>
            <person name="Sangwan P."/>
            <person name="Palva A."/>
            <person name="Lucas S."/>
            <person name="Copeland A."/>
            <person name="Lapidus A."/>
            <person name="Glavina Del Rio T."/>
            <person name="Dalin E."/>
            <person name="Tice H."/>
            <person name="Bruce D."/>
            <person name="Goodwin L."/>
            <person name="Pitluck S."/>
            <person name="Chertkov O."/>
            <person name="Larimer F.W."/>
            <person name="Land M.L."/>
            <person name="Hauser L."/>
            <person name="Brettin T.S."/>
            <person name="Detter J.C."/>
            <person name="Han S."/>
            <person name="de Vos W.M."/>
            <person name="Janssen P.H."/>
            <person name="Smidt H."/>
        </authorList>
    </citation>
    <scope>NUCLEOTIDE SEQUENCE [LARGE SCALE GENOMIC DNA]</scope>
    <source>
        <strain evidence="1 2">Ellin514</strain>
    </source>
</reference>
<keyword evidence="2" id="KW-1185">Reference proteome</keyword>
<name>B9XSE6_PEDPL</name>
<sequence>MKWTEDKLDILQNLEFSVVEIWRANPHMSDYTALRAYEAAFQTYRAELRGHAPKSHGLSGLDATTFDALRLMCEFRLGRGSSVLGGPESIPPISLEVLVNCLRELGKSVERHTKAGGKQGYLNFIERFLP</sequence>
<dbReference type="STRING" id="320771.Cflav_PD0293"/>
<dbReference type="Proteomes" id="UP000003688">
    <property type="component" value="Unassembled WGS sequence"/>
</dbReference>
<dbReference type="OrthoDB" id="579667at2"/>
<dbReference type="RefSeq" id="WP_007418729.1">
    <property type="nucleotide sequence ID" value="NZ_ABOX02000078.1"/>
</dbReference>
<evidence type="ECO:0000313" key="1">
    <source>
        <dbReference type="EMBL" id="EEF57246.1"/>
    </source>
</evidence>
<proteinExistence type="predicted"/>
<dbReference type="EMBL" id="ABOX02000078">
    <property type="protein sequence ID" value="EEF57246.1"/>
    <property type="molecule type" value="Genomic_DNA"/>
</dbReference>
<accession>B9XSE6</accession>
<protein>
    <submittedName>
        <fullName evidence="1">Uncharacterized protein</fullName>
    </submittedName>
</protein>
<gene>
    <name evidence="1" type="ORF">Cflav_PD0293</name>
</gene>
<organism evidence="1 2">
    <name type="scientific">Pedosphaera parvula (strain Ellin514)</name>
    <dbReference type="NCBI Taxonomy" id="320771"/>
    <lineage>
        <taxon>Bacteria</taxon>
        <taxon>Pseudomonadati</taxon>
        <taxon>Verrucomicrobiota</taxon>
        <taxon>Pedosphaerae</taxon>
        <taxon>Pedosphaerales</taxon>
        <taxon>Pedosphaeraceae</taxon>
        <taxon>Pedosphaera</taxon>
    </lineage>
</organism>
<evidence type="ECO:0000313" key="2">
    <source>
        <dbReference type="Proteomes" id="UP000003688"/>
    </source>
</evidence>
<dbReference type="AlphaFoldDB" id="B9XSE6"/>